<keyword evidence="2 3" id="KW-0732">Signal</keyword>
<comment type="similarity">
    <text evidence="1">Belongs to the bacterial solute-binding protein 3 family.</text>
</comment>
<evidence type="ECO:0000256" key="3">
    <source>
        <dbReference type="SAM" id="SignalP"/>
    </source>
</evidence>
<dbReference type="PANTHER" id="PTHR35936:SF25">
    <property type="entry name" value="ABC TRANSPORTER SUBSTRATE-BINDING PROTEIN"/>
    <property type="match status" value="1"/>
</dbReference>
<protein>
    <recommendedName>
        <fullName evidence="4">Solute-binding protein family 3/N-terminal domain-containing protein</fullName>
    </recommendedName>
</protein>
<accession>A0A2S2E3L1</accession>
<dbReference type="SUPFAM" id="SSF53850">
    <property type="entry name" value="Periplasmic binding protein-like II"/>
    <property type="match status" value="1"/>
</dbReference>
<gene>
    <name evidence="5" type="ORF">HMF8227_01762</name>
</gene>
<dbReference type="KEGG" id="salh:HMF8227_01762"/>
<dbReference type="SMART" id="SM00062">
    <property type="entry name" value="PBPb"/>
    <property type="match status" value="1"/>
</dbReference>
<dbReference type="OrthoDB" id="8747607at2"/>
<dbReference type="Gene3D" id="3.40.190.10">
    <property type="entry name" value="Periplasmic binding protein-like II"/>
    <property type="match status" value="3"/>
</dbReference>
<evidence type="ECO:0000313" key="6">
    <source>
        <dbReference type="Proteomes" id="UP000245728"/>
    </source>
</evidence>
<evidence type="ECO:0000256" key="2">
    <source>
        <dbReference type="ARBA" id="ARBA00022729"/>
    </source>
</evidence>
<name>A0A2S2E3L1_9ALTE</name>
<sequence>MKILANRLGVLLLAGLWIISAAAAETTIKVGVYDYPPYAVETNQGFEGPTVALVKLLNEVQTRYHFVLTPTTARRRYKDFASGEFDVIFFEQVLWGWQNYPLLESQRFVSGGEIMITQLKTRRNQDYFNDITDKRLLGVLGYHYGFADFNSDVDYLTQTFSIHLVKNQQKVIELIVQEKADIGIVDKAYFLYYLRKHPEYRDELYYSEHYDQSYQHGALLREKGPIPLTAFNQMLQKLKQNGQLARLLQQYELDEFTSTTHNSTSR</sequence>
<feature type="domain" description="Solute-binding protein family 3/N-terminal" evidence="4">
    <location>
        <begin position="27"/>
        <end position="255"/>
    </location>
</feature>
<feature type="signal peptide" evidence="3">
    <location>
        <begin position="1"/>
        <end position="23"/>
    </location>
</feature>
<dbReference type="InterPro" id="IPR001638">
    <property type="entry name" value="Solute-binding_3/MltF_N"/>
</dbReference>
<dbReference type="PANTHER" id="PTHR35936">
    <property type="entry name" value="MEMBRANE-BOUND LYTIC MUREIN TRANSGLYCOSYLASE F"/>
    <property type="match status" value="1"/>
</dbReference>
<evidence type="ECO:0000256" key="1">
    <source>
        <dbReference type="ARBA" id="ARBA00010333"/>
    </source>
</evidence>
<evidence type="ECO:0000259" key="4">
    <source>
        <dbReference type="SMART" id="SM00062"/>
    </source>
</evidence>
<dbReference type="AlphaFoldDB" id="A0A2S2E3L1"/>
<feature type="chain" id="PRO_5015535631" description="Solute-binding protein family 3/N-terminal domain-containing protein" evidence="3">
    <location>
        <begin position="24"/>
        <end position="266"/>
    </location>
</feature>
<organism evidence="5 6">
    <name type="scientific">Saliniradius amylolyticus</name>
    <dbReference type="NCBI Taxonomy" id="2183582"/>
    <lineage>
        <taxon>Bacteria</taxon>
        <taxon>Pseudomonadati</taxon>
        <taxon>Pseudomonadota</taxon>
        <taxon>Gammaproteobacteria</taxon>
        <taxon>Alteromonadales</taxon>
        <taxon>Alteromonadaceae</taxon>
        <taxon>Saliniradius</taxon>
    </lineage>
</organism>
<dbReference type="EMBL" id="CP029347">
    <property type="protein sequence ID" value="AWL12235.1"/>
    <property type="molecule type" value="Genomic_DNA"/>
</dbReference>
<proteinExistence type="inferred from homology"/>
<dbReference type="Proteomes" id="UP000245728">
    <property type="component" value="Chromosome"/>
</dbReference>
<reference evidence="5 6" key="1">
    <citation type="submission" date="2018-05" db="EMBL/GenBank/DDBJ databases">
        <title>Salinimonas sp. HMF8227 Genome sequencing and assembly.</title>
        <authorList>
            <person name="Kang H."/>
            <person name="Kang J."/>
            <person name="Cha I."/>
            <person name="Kim H."/>
            <person name="Joh K."/>
        </authorList>
    </citation>
    <scope>NUCLEOTIDE SEQUENCE [LARGE SCALE GENOMIC DNA]</scope>
    <source>
        <strain evidence="5 6">HMF8227</strain>
    </source>
</reference>
<keyword evidence="6" id="KW-1185">Reference proteome</keyword>
<evidence type="ECO:0000313" key="5">
    <source>
        <dbReference type="EMBL" id="AWL12235.1"/>
    </source>
</evidence>